<keyword evidence="6" id="KW-1185">Reference proteome</keyword>
<dbReference type="SMART" id="SM00342">
    <property type="entry name" value="HTH_ARAC"/>
    <property type="match status" value="1"/>
</dbReference>
<keyword evidence="2" id="KW-0238">DNA-binding</keyword>
<comment type="caution">
    <text evidence="5">The sequence shown here is derived from an EMBL/GenBank/DDBJ whole genome shotgun (WGS) entry which is preliminary data.</text>
</comment>
<evidence type="ECO:0000259" key="4">
    <source>
        <dbReference type="PROSITE" id="PS01124"/>
    </source>
</evidence>
<evidence type="ECO:0000256" key="2">
    <source>
        <dbReference type="ARBA" id="ARBA00023125"/>
    </source>
</evidence>
<evidence type="ECO:0000313" key="5">
    <source>
        <dbReference type="EMBL" id="NLQ24637.1"/>
    </source>
</evidence>
<dbReference type="Proteomes" id="UP000527352">
    <property type="component" value="Unassembled WGS sequence"/>
</dbReference>
<dbReference type="RefSeq" id="WP_012197144.1">
    <property type="nucleotide sequence ID" value="NZ_JABAEB010000011.1"/>
</dbReference>
<dbReference type="Pfam" id="PF12833">
    <property type="entry name" value="HTH_18"/>
    <property type="match status" value="1"/>
</dbReference>
<dbReference type="PANTHER" id="PTHR43280:SF13">
    <property type="entry name" value="HTH-TYPE TRANSCRIPTIONAL ACTIVATOR RHAR"/>
    <property type="match status" value="1"/>
</dbReference>
<gene>
    <name evidence="5" type="ORF">HGO26_17345</name>
</gene>
<dbReference type="GeneID" id="11774774"/>
<dbReference type="PROSITE" id="PS01124">
    <property type="entry name" value="HTH_ARAC_FAMILY_2"/>
    <property type="match status" value="1"/>
</dbReference>
<feature type="domain" description="HTH araC/xylS-type" evidence="4">
    <location>
        <begin position="132"/>
        <end position="230"/>
    </location>
</feature>
<proteinExistence type="predicted"/>
<evidence type="ECO:0000256" key="3">
    <source>
        <dbReference type="ARBA" id="ARBA00023163"/>
    </source>
</evidence>
<dbReference type="SUPFAM" id="SSF46689">
    <property type="entry name" value="Homeodomain-like"/>
    <property type="match status" value="1"/>
</dbReference>
<dbReference type="Gene3D" id="1.10.10.60">
    <property type="entry name" value="Homeodomain-like"/>
    <property type="match status" value="1"/>
</dbReference>
<reference evidence="5 6" key="1">
    <citation type="submission" date="2020-04" db="EMBL/GenBank/DDBJ databases">
        <title>The first description of lens atrophy caused by putative novel Shewanella sp. that is a new emerging pathogen for cultured rainbow trout?</title>
        <authorList>
            <person name="Saticioglu I.B."/>
            <person name="Duman M."/>
            <person name="Altun S."/>
        </authorList>
    </citation>
    <scope>NUCLEOTIDE SEQUENCE [LARGE SCALE GENOMIC DNA]</scope>
    <source>
        <strain evidence="5 6">S-1</strain>
    </source>
</reference>
<evidence type="ECO:0000313" key="6">
    <source>
        <dbReference type="Proteomes" id="UP000527352"/>
    </source>
</evidence>
<name>A0ABX1KR31_9GAMM</name>
<organism evidence="5 6">
    <name type="scientific">Shewanella oncorhynchi</name>
    <dbReference type="NCBI Taxonomy" id="2726434"/>
    <lineage>
        <taxon>Bacteria</taxon>
        <taxon>Pseudomonadati</taxon>
        <taxon>Pseudomonadota</taxon>
        <taxon>Gammaproteobacteria</taxon>
        <taxon>Alteromonadales</taxon>
        <taxon>Shewanellaceae</taxon>
        <taxon>Shewanella</taxon>
    </lineage>
</organism>
<evidence type="ECO:0000256" key="1">
    <source>
        <dbReference type="ARBA" id="ARBA00023015"/>
    </source>
</evidence>
<keyword evidence="3" id="KW-0804">Transcription</keyword>
<dbReference type="PANTHER" id="PTHR43280">
    <property type="entry name" value="ARAC-FAMILY TRANSCRIPTIONAL REGULATOR"/>
    <property type="match status" value="1"/>
</dbReference>
<dbReference type="InterPro" id="IPR009057">
    <property type="entry name" value="Homeodomain-like_sf"/>
</dbReference>
<sequence>MSAIQIILFRQPGKIHYQGENLAVGSNQLVVTTEEATASALSRDNWMSIFCYPGELHALFHEIADLIGPSAEMNRFQPESTKILPVFDELSNVIEQLKGNHNLLIKFIFMYCLGMDNRYFSGLMRYFLAHNDKMLSYLEGNFMQPWPVTRFAENLGIEVRRLNFLFYKNYGVSAKQWLLERRLSYARQQLIVTEKKVADIALDSGFSNHAHFTESFKKRYLCSPTVLRATFV</sequence>
<accession>A0ABX1KR31</accession>
<protein>
    <submittedName>
        <fullName evidence="5">Helix-turn-helix domain-containing protein</fullName>
    </submittedName>
</protein>
<dbReference type="InterPro" id="IPR018060">
    <property type="entry name" value="HTH_AraC"/>
</dbReference>
<keyword evidence="1" id="KW-0805">Transcription regulation</keyword>
<dbReference type="EMBL" id="JABAEB010000011">
    <property type="protein sequence ID" value="NLQ24637.1"/>
    <property type="molecule type" value="Genomic_DNA"/>
</dbReference>